<organism evidence="2 3">
    <name type="scientific">Asaia krungthepensis NRIC 0535</name>
    <dbReference type="NCBI Taxonomy" id="1307925"/>
    <lineage>
        <taxon>Bacteria</taxon>
        <taxon>Pseudomonadati</taxon>
        <taxon>Pseudomonadota</taxon>
        <taxon>Alphaproteobacteria</taxon>
        <taxon>Acetobacterales</taxon>
        <taxon>Acetobacteraceae</taxon>
        <taxon>Asaia</taxon>
    </lineage>
</organism>
<evidence type="ECO:0000313" key="2">
    <source>
        <dbReference type="EMBL" id="GBQ88999.1"/>
    </source>
</evidence>
<feature type="domain" description="Phage head morphogenesis" evidence="1">
    <location>
        <begin position="149"/>
        <end position="259"/>
    </location>
</feature>
<name>A0ABQ0Q329_9PROT</name>
<evidence type="ECO:0000313" key="3">
    <source>
        <dbReference type="Proteomes" id="UP001062776"/>
    </source>
</evidence>
<sequence>MTKLRCDSAKGRTLAPQRPNAGVEAAYRKALTDLVEEMAASVDYWVKANYRKIEPQVAQDASPASVLQGIMNKLTARWRTRFNEVADELARRFVRQAQGHADRQLSLDLQRNGFAIKFKPTQAMKQTAALSAAENVTLIKSIPEQYLSQIEGAVMRSALAGGDLGTLTADLKQRYGITHRRAAFIARDQNRKVGEAMTRTRQMGLGITEAIWQHSHGGKHPRESHVKAGRDKLRYRLDKGAYIDGQWIFPGSEPNCRCVSKPIIPGFDD</sequence>
<evidence type="ECO:0000259" key="1">
    <source>
        <dbReference type="Pfam" id="PF04233"/>
    </source>
</evidence>
<gene>
    <name evidence="2" type="ORF">AA0535_1684</name>
</gene>
<protein>
    <submittedName>
        <fullName evidence="2">Phage head morphogenesis protein</fullName>
    </submittedName>
</protein>
<accession>A0ABQ0Q329</accession>
<dbReference type="RefSeq" id="WP_264815540.1">
    <property type="nucleotide sequence ID" value="NZ_BAPV01000012.1"/>
</dbReference>
<dbReference type="Proteomes" id="UP001062776">
    <property type="component" value="Unassembled WGS sequence"/>
</dbReference>
<dbReference type="InterPro" id="IPR006528">
    <property type="entry name" value="Phage_head_morphogenesis_dom"/>
</dbReference>
<keyword evidence="3" id="KW-1185">Reference proteome</keyword>
<proteinExistence type="predicted"/>
<comment type="caution">
    <text evidence="2">The sequence shown here is derived from an EMBL/GenBank/DDBJ whole genome shotgun (WGS) entry which is preliminary data.</text>
</comment>
<dbReference type="Pfam" id="PF04233">
    <property type="entry name" value="Phage_Mu_F"/>
    <property type="match status" value="1"/>
</dbReference>
<reference evidence="2" key="1">
    <citation type="submission" date="2013-04" db="EMBL/GenBank/DDBJ databases">
        <title>The genome sequencing project of 58 acetic acid bacteria.</title>
        <authorList>
            <person name="Okamoto-Kainuma A."/>
            <person name="Ishikawa M."/>
            <person name="Umino S."/>
            <person name="Koizumi Y."/>
            <person name="Shiwa Y."/>
            <person name="Yoshikawa H."/>
            <person name="Matsutani M."/>
            <person name="Matsushita K."/>
        </authorList>
    </citation>
    <scope>NUCLEOTIDE SEQUENCE</scope>
    <source>
        <strain evidence="2">NRIC 0535</strain>
    </source>
</reference>
<dbReference type="EMBL" id="BAPV01000012">
    <property type="protein sequence ID" value="GBQ88999.1"/>
    <property type="molecule type" value="Genomic_DNA"/>
</dbReference>